<dbReference type="EnsemblPlants" id="EMT13752">
    <property type="protein sequence ID" value="EMT13752"/>
    <property type="gene ID" value="F775_24713"/>
</dbReference>
<protein>
    <submittedName>
        <fullName evidence="2">Uncharacterized protein</fullName>
    </submittedName>
</protein>
<evidence type="ECO:0000313" key="2">
    <source>
        <dbReference type="EnsemblPlants" id="EMT13752"/>
    </source>
</evidence>
<dbReference type="AlphaFoldDB" id="N1QWA5"/>
<feature type="compositionally biased region" description="Low complexity" evidence="1">
    <location>
        <begin position="82"/>
        <end position="96"/>
    </location>
</feature>
<feature type="region of interest" description="Disordered" evidence="1">
    <location>
        <begin position="78"/>
        <end position="126"/>
    </location>
</feature>
<sequence>MAMAKEKRAWLAGGHGNGPLALVLLATMARVLEKHGRIRLKQKKPRRKQEAGILPLATATDTSPCCFYFPLPLPVPPHYNMQPRRSSRSSQPASSQPHRHPHPRPPEKEEETEEREEEASGGGERVPGWWCYERAGRVRGAGIGGGAGRLVRSSCFGVVGGRGGREAVRAGDRRAEDAAGGRRRRGQEDSGGFQGRRSFPGQREEGAQWP</sequence>
<proteinExistence type="predicted"/>
<evidence type="ECO:0000256" key="1">
    <source>
        <dbReference type="SAM" id="MobiDB-lite"/>
    </source>
</evidence>
<feature type="compositionally biased region" description="Acidic residues" evidence="1">
    <location>
        <begin position="108"/>
        <end position="119"/>
    </location>
</feature>
<organism evidence="2">
    <name type="scientific">Aegilops tauschii</name>
    <name type="common">Tausch's goatgrass</name>
    <name type="synonym">Aegilops squarrosa</name>
    <dbReference type="NCBI Taxonomy" id="37682"/>
    <lineage>
        <taxon>Eukaryota</taxon>
        <taxon>Viridiplantae</taxon>
        <taxon>Streptophyta</taxon>
        <taxon>Embryophyta</taxon>
        <taxon>Tracheophyta</taxon>
        <taxon>Spermatophyta</taxon>
        <taxon>Magnoliopsida</taxon>
        <taxon>Liliopsida</taxon>
        <taxon>Poales</taxon>
        <taxon>Poaceae</taxon>
        <taxon>BOP clade</taxon>
        <taxon>Pooideae</taxon>
        <taxon>Triticodae</taxon>
        <taxon>Triticeae</taxon>
        <taxon>Triticinae</taxon>
        <taxon>Aegilops</taxon>
    </lineage>
</organism>
<name>N1QWA5_AEGTA</name>
<feature type="region of interest" description="Disordered" evidence="1">
    <location>
        <begin position="160"/>
        <end position="210"/>
    </location>
</feature>
<feature type="compositionally biased region" description="Basic and acidic residues" evidence="1">
    <location>
        <begin position="163"/>
        <end position="180"/>
    </location>
</feature>
<reference evidence="2" key="1">
    <citation type="submission" date="2015-06" db="UniProtKB">
        <authorList>
            <consortium name="EnsemblPlants"/>
        </authorList>
    </citation>
    <scope>IDENTIFICATION</scope>
</reference>
<accession>N1QWA5</accession>